<dbReference type="EMBL" id="CP001751">
    <property type="protein sequence ID" value="ADE38426.1"/>
    <property type="molecule type" value="Genomic_DNA"/>
</dbReference>
<organism evidence="2 3">
    <name type="scientific">Puniceispirillum marinum (strain IMCC1322)</name>
    <dbReference type="NCBI Taxonomy" id="488538"/>
    <lineage>
        <taxon>Bacteria</taxon>
        <taxon>Pseudomonadati</taxon>
        <taxon>Pseudomonadota</taxon>
        <taxon>Alphaproteobacteria</taxon>
        <taxon>Candidatus Puniceispirillales</taxon>
        <taxon>Candidatus Puniceispirillaceae</taxon>
        <taxon>Candidatus Puniceispirillum</taxon>
    </lineage>
</organism>
<accession>D5BPE4</accession>
<evidence type="ECO:0000256" key="1">
    <source>
        <dbReference type="SAM" id="Phobius"/>
    </source>
</evidence>
<feature type="transmembrane region" description="Helical" evidence="1">
    <location>
        <begin position="258"/>
        <end position="279"/>
    </location>
</feature>
<keyword evidence="1" id="KW-1133">Transmembrane helix</keyword>
<dbReference type="KEGG" id="apb:SAR116_0183"/>
<keyword evidence="3" id="KW-1185">Reference proteome</keyword>
<name>D5BPE4_PUNMI</name>
<reference evidence="2 3" key="1">
    <citation type="journal article" date="2010" name="J. Bacteriol.">
        <title>Complete genome sequence of "Candidatus Puniceispirillum marinum" IMCC1322, a representative of the SAR116 clade in the Alphaproteobacteria.</title>
        <authorList>
            <person name="Oh H.M."/>
            <person name="Kwon K.K."/>
            <person name="Kang I."/>
            <person name="Kang S.G."/>
            <person name="Lee J.H."/>
            <person name="Kim S.J."/>
            <person name="Cho J.C."/>
        </authorList>
    </citation>
    <scope>NUCLEOTIDE SEQUENCE [LARGE SCALE GENOMIC DNA]</scope>
    <source>
        <strain evidence="2 3">IMCC1322</strain>
    </source>
</reference>
<sequence>MKITYNSNPEYKSLYNESLDIEVLEGRTLSIIPANSYVEFTIDKLTIGRELGEYFSSSNGIKKTDRLKRFLRGVVRPINDRQSNDTIHILGQEGTVTSINLCVYETGNEPAGFEFDWFEADEYSDERLYLSLFVSKTQYEEIERFVDAGFPLSGKISIDTKDVPYIYQEWHPGVYGYFNRFDYYLLPSVNLVENASEMPEHFGAISPKRQKNVKLQIDRTRDFVIPQTADEIIDEEDRLAAIASDPHSRSYFKTFSQLIYSLLSWVIFLFLIYLGASWMKEARFIDRFLVLFS</sequence>
<dbReference type="Proteomes" id="UP000007460">
    <property type="component" value="Chromosome"/>
</dbReference>
<dbReference type="RefSeq" id="WP_013045056.1">
    <property type="nucleotide sequence ID" value="NC_014010.1"/>
</dbReference>
<keyword evidence="1" id="KW-0472">Membrane</keyword>
<keyword evidence="1" id="KW-0812">Transmembrane</keyword>
<proteinExistence type="predicted"/>
<dbReference type="HOGENOM" id="CLU_949533_0_0_5"/>
<dbReference type="AlphaFoldDB" id="D5BPE4"/>
<protein>
    <submittedName>
        <fullName evidence="2">Uncharacterized protein</fullName>
    </submittedName>
</protein>
<evidence type="ECO:0000313" key="2">
    <source>
        <dbReference type="EMBL" id="ADE38426.1"/>
    </source>
</evidence>
<gene>
    <name evidence="2" type="ordered locus">SAR116_0183</name>
</gene>
<evidence type="ECO:0000313" key="3">
    <source>
        <dbReference type="Proteomes" id="UP000007460"/>
    </source>
</evidence>